<proteinExistence type="evidence at transcript level"/>
<keyword evidence="7" id="KW-0862">Zinc</keyword>
<dbReference type="FunFam" id="3.50.30.30:FF:000020">
    <property type="entry name" value="Receptor homology region transmembrane domain-and RING domain-containing protein 2"/>
    <property type="match status" value="1"/>
</dbReference>
<evidence type="ECO:0000256" key="11">
    <source>
        <dbReference type="ARBA" id="ARBA00023157"/>
    </source>
</evidence>
<keyword evidence="12" id="KW-0325">Glycoprotein</keyword>
<dbReference type="Pfam" id="PF02225">
    <property type="entry name" value="PA"/>
    <property type="match status" value="1"/>
</dbReference>
<dbReference type="InterPro" id="IPR044744">
    <property type="entry name" value="ZNRF4/RNF13/RNF167_PA"/>
</dbReference>
<evidence type="ECO:0000256" key="16">
    <source>
        <dbReference type="SAM" id="Phobius"/>
    </source>
</evidence>
<evidence type="ECO:0000256" key="14">
    <source>
        <dbReference type="ARBA" id="ARBA00060484"/>
    </source>
</evidence>
<organism evidence="19">
    <name type="scientific">Picea sitchensis</name>
    <name type="common">Sitka spruce</name>
    <name type="synonym">Pinus sitchensis</name>
    <dbReference type="NCBI Taxonomy" id="3332"/>
    <lineage>
        <taxon>Eukaryota</taxon>
        <taxon>Viridiplantae</taxon>
        <taxon>Streptophyta</taxon>
        <taxon>Embryophyta</taxon>
        <taxon>Tracheophyta</taxon>
        <taxon>Spermatophyta</taxon>
        <taxon>Pinopsida</taxon>
        <taxon>Pinidae</taxon>
        <taxon>Conifers I</taxon>
        <taxon>Pinales</taxon>
        <taxon>Pinaceae</taxon>
        <taxon>Picea</taxon>
    </lineage>
</organism>
<evidence type="ECO:0000256" key="17">
    <source>
        <dbReference type="SAM" id="SignalP"/>
    </source>
</evidence>
<feature type="chain" id="PRO_5002876982" description="RING-type domain-containing protein" evidence="17">
    <location>
        <begin position="30"/>
        <end position="469"/>
    </location>
</feature>
<dbReference type="InterPro" id="IPR051653">
    <property type="entry name" value="E3_ligase_sorting_rcpt"/>
</dbReference>
<feature type="domain" description="RING-type" evidence="18">
    <location>
        <begin position="241"/>
        <end position="283"/>
    </location>
</feature>
<dbReference type="GO" id="GO:0032586">
    <property type="term" value="C:protein storage vacuole membrane"/>
    <property type="evidence" value="ECO:0007669"/>
    <property type="project" value="UniProtKB-SubCell"/>
</dbReference>
<dbReference type="GO" id="GO:0012505">
    <property type="term" value="C:endomembrane system"/>
    <property type="evidence" value="ECO:0007669"/>
    <property type="project" value="UniProtKB-SubCell"/>
</dbReference>
<name>B8LP69_PICSI</name>
<dbReference type="Gene3D" id="3.30.40.10">
    <property type="entry name" value="Zinc/RING finger domain, C3HC4 (zinc finger)"/>
    <property type="match status" value="1"/>
</dbReference>
<dbReference type="PANTHER" id="PTHR47168">
    <property type="entry name" value="RING ZINC FINGER DOMAIN SUPERFAMILY PROTEIN-RELATED"/>
    <property type="match status" value="1"/>
</dbReference>
<evidence type="ECO:0000256" key="6">
    <source>
        <dbReference type="ARBA" id="ARBA00022771"/>
    </source>
</evidence>
<dbReference type="GO" id="GO:0015031">
    <property type="term" value="P:protein transport"/>
    <property type="evidence" value="ECO:0007669"/>
    <property type="project" value="UniProtKB-KW"/>
</dbReference>
<protein>
    <recommendedName>
        <fullName evidence="18">RING-type domain-containing protein</fullName>
    </recommendedName>
</protein>
<evidence type="ECO:0000256" key="1">
    <source>
        <dbReference type="ARBA" id="ARBA00022448"/>
    </source>
</evidence>
<dbReference type="InterPro" id="IPR013083">
    <property type="entry name" value="Znf_RING/FYVE/PHD"/>
</dbReference>
<keyword evidence="5 17" id="KW-0732">Signal</keyword>
<accession>B8LP69</accession>
<dbReference type="CDD" id="cd02123">
    <property type="entry name" value="PA_C_RZF_like"/>
    <property type="match status" value="1"/>
</dbReference>
<keyword evidence="6 15" id="KW-0863">Zinc-finger</keyword>
<keyword evidence="8" id="KW-0653">Protein transport</keyword>
<dbReference type="PROSITE" id="PS50089">
    <property type="entry name" value="ZF_RING_2"/>
    <property type="match status" value="1"/>
</dbReference>
<evidence type="ECO:0000259" key="18">
    <source>
        <dbReference type="PROSITE" id="PS50089"/>
    </source>
</evidence>
<evidence type="ECO:0000313" key="19">
    <source>
        <dbReference type="EMBL" id="ABR17449.1"/>
    </source>
</evidence>
<evidence type="ECO:0000256" key="2">
    <source>
        <dbReference type="ARBA" id="ARBA00022554"/>
    </source>
</evidence>
<dbReference type="InterPro" id="IPR003137">
    <property type="entry name" value="PA_domain"/>
</dbReference>
<keyword evidence="3 16" id="KW-0812">Transmembrane</keyword>
<evidence type="ECO:0000256" key="15">
    <source>
        <dbReference type="PROSITE-ProRule" id="PRU00175"/>
    </source>
</evidence>
<evidence type="ECO:0000256" key="5">
    <source>
        <dbReference type="ARBA" id="ARBA00022729"/>
    </source>
</evidence>
<evidence type="ECO:0000256" key="10">
    <source>
        <dbReference type="ARBA" id="ARBA00023136"/>
    </source>
</evidence>
<dbReference type="InterPro" id="IPR046450">
    <property type="entry name" value="PA_dom_sf"/>
</dbReference>
<sequence length="469" mass="49974">MAQRSLRKALAGLGFLCALLVILPKMSCANVILIGNSMSFSFDDTEASFVVAMKGSGICGVLQVAEPSDACSQLSNKNVSGEGANSPFVLIQRGKCSFETKVQIAQDAGFKAAIIYNNEDSSDLVTMRGNSKGITIYAVFVSEAAGHVLLKYAGDSNMECWIIPSLKNTSWSAMVISFASLVAMAAVLAMCIFVRKYRLQQVRHGLLHLDQLNGMSFLQVKALPSLIFNSVSGNNCTSETCAICLEDYTAGEKLRVLPCCHRFHALCIDSWLTMWRTFCPVCKRDARIINGEPPATESTPLLSATSLLSSPIPSAQSSFIGSPSMHASPSSVLPHAESACSLYSLNVSLYIPQTLDSCSVSSLLSRNSANIAHSCSVSSLLSRNSANIAHTSLLSLGIQSSLFSSQNSLSLSPHMASPVDSGPDCYNVSPQFDASFSLPPCIQSCGGSLGVMSPFNSTHSLPGYQECYV</sequence>
<keyword evidence="9 16" id="KW-1133">Transmembrane helix</keyword>
<evidence type="ECO:0000256" key="4">
    <source>
        <dbReference type="ARBA" id="ARBA00022723"/>
    </source>
</evidence>
<evidence type="ECO:0000256" key="9">
    <source>
        <dbReference type="ARBA" id="ARBA00022989"/>
    </source>
</evidence>
<keyword evidence="4" id="KW-0479">Metal-binding</keyword>
<evidence type="ECO:0000256" key="8">
    <source>
        <dbReference type="ARBA" id="ARBA00022927"/>
    </source>
</evidence>
<dbReference type="SUPFAM" id="SSF57850">
    <property type="entry name" value="RING/U-box"/>
    <property type="match status" value="1"/>
</dbReference>
<keyword evidence="10 16" id="KW-0472">Membrane</keyword>
<evidence type="ECO:0000256" key="13">
    <source>
        <dbReference type="ARBA" id="ARBA00046288"/>
    </source>
</evidence>
<keyword evidence="2" id="KW-0926">Vacuole</keyword>
<keyword evidence="1" id="KW-0813">Transport</keyword>
<feature type="signal peptide" evidence="17">
    <location>
        <begin position="1"/>
        <end position="29"/>
    </location>
</feature>
<comment type="subcellular location">
    <subcellularLocation>
        <location evidence="13">Endomembrane system</location>
        <topology evidence="13">Single-pass type I membrane protein</topology>
    </subcellularLocation>
    <subcellularLocation>
        <location evidence="14">Protein storage vacuole membrane</location>
    </subcellularLocation>
</comment>
<reference evidence="19" key="1">
    <citation type="submission" date="2007-06" db="EMBL/GenBank/DDBJ databases">
        <title>Full length cDNA sequences from Sitka Spruce (Picea sitchensis).</title>
        <authorList>
            <person name="Ralph S.G."/>
            <person name="Chun H.E."/>
            <person name="Liao N."/>
            <person name="Ali J."/>
            <person name="Reid K."/>
            <person name="Kolosova N."/>
            <person name="Cooper N."/>
            <person name="Cullis C."/>
            <person name="Jancsik S."/>
            <person name="Moore R."/>
            <person name="Mayo M."/>
            <person name="Wagner S."/>
            <person name="Holt R.A."/>
            <person name="Jones S.J.M."/>
            <person name="Marra M.A."/>
            <person name="Ritland C.E."/>
            <person name="Ritland K."/>
            <person name="Bohlmann J."/>
        </authorList>
    </citation>
    <scope>NUCLEOTIDE SEQUENCE</scope>
    <source>
        <tissue evidence="19">Green portion of the leader tissue</tissue>
    </source>
</reference>
<dbReference type="InterPro" id="IPR001841">
    <property type="entry name" value="Znf_RING"/>
</dbReference>
<evidence type="ECO:0000256" key="3">
    <source>
        <dbReference type="ARBA" id="ARBA00022692"/>
    </source>
</evidence>
<dbReference type="OMA" id="CANVILI"/>
<keyword evidence="11" id="KW-1015">Disulfide bond</keyword>
<evidence type="ECO:0000256" key="12">
    <source>
        <dbReference type="ARBA" id="ARBA00023180"/>
    </source>
</evidence>
<dbReference type="SUPFAM" id="SSF52025">
    <property type="entry name" value="PA domain"/>
    <property type="match status" value="1"/>
</dbReference>
<dbReference type="EMBL" id="EF677639">
    <property type="protein sequence ID" value="ABR17449.1"/>
    <property type="molecule type" value="mRNA"/>
</dbReference>
<dbReference type="FunFam" id="3.30.40.10:FF:000276">
    <property type="entry name" value="Receptor homology region transmembrane domain-and RING domain-containing protein 2"/>
    <property type="match status" value="1"/>
</dbReference>
<dbReference type="AlphaFoldDB" id="B8LP69"/>
<evidence type="ECO:0000256" key="7">
    <source>
        <dbReference type="ARBA" id="ARBA00022833"/>
    </source>
</evidence>
<dbReference type="Pfam" id="PF13639">
    <property type="entry name" value="zf-RING_2"/>
    <property type="match status" value="1"/>
</dbReference>
<dbReference type="GO" id="GO:0008270">
    <property type="term" value="F:zinc ion binding"/>
    <property type="evidence" value="ECO:0007669"/>
    <property type="project" value="UniProtKB-KW"/>
</dbReference>
<feature type="transmembrane region" description="Helical" evidence="16">
    <location>
        <begin position="171"/>
        <end position="194"/>
    </location>
</feature>
<dbReference type="SMART" id="SM00184">
    <property type="entry name" value="RING"/>
    <property type="match status" value="1"/>
</dbReference>
<dbReference type="Gene3D" id="3.50.30.30">
    <property type="match status" value="1"/>
</dbReference>
<dbReference type="PANTHER" id="PTHR47168:SF5">
    <property type="entry name" value="RING-TYPE DOMAIN-CONTAINING PROTEIN"/>
    <property type="match status" value="1"/>
</dbReference>